<proteinExistence type="predicted"/>
<dbReference type="AlphaFoldDB" id="A0A8J7SIT3"/>
<comment type="caution">
    <text evidence="1">The sequence shown here is derived from an EMBL/GenBank/DDBJ whole genome shotgun (WGS) entry which is preliminary data.</text>
</comment>
<gene>
    <name evidence="1" type="ORF">JIN82_10955</name>
</gene>
<evidence type="ECO:0000313" key="1">
    <source>
        <dbReference type="EMBL" id="MBK1791670.1"/>
    </source>
</evidence>
<evidence type="ECO:0000313" key="2">
    <source>
        <dbReference type="Proteomes" id="UP000624703"/>
    </source>
</evidence>
<keyword evidence="2" id="KW-1185">Reference proteome</keyword>
<dbReference type="Proteomes" id="UP000624703">
    <property type="component" value="Unassembled WGS sequence"/>
</dbReference>
<protein>
    <submittedName>
        <fullName evidence="1">Uncharacterized protein</fullName>
    </submittedName>
</protein>
<sequence length="127" mass="13694">MMGESGGVSVNGRAFSINKSGVLAPKWLMEEGSQVIAEASSESLLTRAMVIFSGADRYVLSASSAFGREFELAGKNAQVRYTPSHMFTRRAVMSGQCERAELAVFGFWLAALSWKRSQNNSASSSSN</sequence>
<reference evidence="1" key="1">
    <citation type="submission" date="2021-01" db="EMBL/GenBank/DDBJ databases">
        <title>Modified the classification status of verrucomicrobia.</title>
        <authorList>
            <person name="Feng X."/>
        </authorList>
    </citation>
    <scope>NUCLEOTIDE SEQUENCE</scope>
    <source>
        <strain evidence="1">_KCTC 22039</strain>
    </source>
</reference>
<dbReference type="EMBL" id="JAENIM010000041">
    <property type="protein sequence ID" value="MBK1791670.1"/>
    <property type="molecule type" value="Genomic_DNA"/>
</dbReference>
<accession>A0A8J7SIT3</accession>
<organism evidence="1 2">
    <name type="scientific">Persicirhabdus sediminis</name>
    <dbReference type="NCBI Taxonomy" id="454144"/>
    <lineage>
        <taxon>Bacteria</taxon>
        <taxon>Pseudomonadati</taxon>
        <taxon>Verrucomicrobiota</taxon>
        <taxon>Verrucomicrobiia</taxon>
        <taxon>Verrucomicrobiales</taxon>
        <taxon>Verrucomicrobiaceae</taxon>
        <taxon>Persicirhabdus</taxon>
    </lineage>
</organism>
<name>A0A8J7SIT3_9BACT</name>